<comment type="caution">
    <text evidence="1">The sequence shown here is derived from an EMBL/GenBank/DDBJ whole genome shotgun (WGS) entry which is preliminary data.</text>
</comment>
<evidence type="ECO:0000313" key="1">
    <source>
        <dbReference type="EMBL" id="EMG23276.1"/>
    </source>
</evidence>
<name>M3HZI1_LEPIT</name>
<sequence>MNIIEKIKQYITDNVFKREIVKNVQIHLAPESISTFSDATFLNLL</sequence>
<reference evidence="1 2" key="1">
    <citation type="submission" date="2013-02" db="EMBL/GenBank/DDBJ databases">
        <authorList>
            <person name="Harkins D.M."/>
            <person name="Durkin A.S."/>
            <person name="Brinkac L.M."/>
            <person name="Haft D.H."/>
            <person name="Selengut J.D."/>
            <person name="Sanka R."/>
            <person name="DePew J."/>
            <person name="Purushe J."/>
            <person name="Tulsiani S.M."/>
            <person name="Graham G.C."/>
            <person name="Burns M.-A."/>
            <person name="Dohnt M.F."/>
            <person name="Smythe L.D."/>
            <person name="McKay D.B."/>
            <person name="Craig S.B."/>
            <person name="Vinetz J.M."/>
            <person name="Sutton G.G."/>
            <person name="Nierman W.C."/>
            <person name="Fouts D.E."/>
        </authorList>
    </citation>
    <scope>NUCLEOTIDE SEQUENCE [LARGE SCALE GENOMIC DNA]</scope>
    <source>
        <strain evidence="1 2">LT2050</strain>
    </source>
</reference>
<dbReference type="AlphaFoldDB" id="M3HZI1"/>
<organism evidence="1 2">
    <name type="scientific">Leptospira interrogans serovar Copenhageni str. LT2050</name>
    <dbReference type="NCBI Taxonomy" id="1001598"/>
    <lineage>
        <taxon>Bacteria</taxon>
        <taxon>Pseudomonadati</taxon>
        <taxon>Spirochaetota</taxon>
        <taxon>Spirochaetia</taxon>
        <taxon>Leptospirales</taxon>
        <taxon>Leptospiraceae</taxon>
        <taxon>Leptospira</taxon>
    </lineage>
</organism>
<evidence type="ECO:0000313" key="2">
    <source>
        <dbReference type="Proteomes" id="UP000011778"/>
    </source>
</evidence>
<dbReference type="EMBL" id="AFMD02000131">
    <property type="protein sequence ID" value="EMG23276.1"/>
    <property type="molecule type" value="Genomic_DNA"/>
</dbReference>
<proteinExistence type="predicted"/>
<gene>
    <name evidence="1" type="ORF">LEP1GSC150_4410</name>
</gene>
<accession>M3HZI1</accession>
<dbReference type="Proteomes" id="UP000011778">
    <property type="component" value="Unassembled WGS sequence"/>
</dbReference>
<protein>
    <submittedName>
        <fullName evidence="1">Uncharacterized protein</fullName>
    </submittedName>
</protein>